<evidence type="ECO:0008006" key="6">
    <source>
        <dbReference type="Google" id="ProtNLM"/>
    </source>
</evidence>
<dbReference type="OrthoDB" id="2506773at2759"/>
<dbReference type="InterPro" id="IPR052925">
    <property type="entry name" value="Phage_Integrase-like_Recomb"/>
</dbReference>
<name>A0A8H5APP6_9AGAR</name>
<dbReference type="AlphaFoldDB" id="A0A8H5APP6"/>
<dbReference type="InterPro" id="IPR011010">
    <property type="entry name" value="DNA_brk_join_enz"/>
</dbReference>
<feature type="region of interest" description="Disordered" evidence="3">
    <location>
        <begin position="69"/>
        <end position="90"/>
    </location>
</feature>
<keyword evidence="2" id="KW-0233">DNA recombination</keyword>
<evidence type="ECO:0000256" key="2">
    <source>
        <dbReference type="ARBA" id="ARBA00023172"/>
    </source>
</evidence>
<feature type="region of interest" description="Disordered" evidence="3">
    <location>
        <begin position="17"/>
        <end position="49"/>
    </location>
</feature>
<protein>
    <recommendedName>
        <fullName evidence="6">Tyr recombinase domain-containing protein</fullName>
    </recommendedName>
</protein>
<evidence type="ECO:0000256" key="3">
    <source>
        <dbReference type="SAM" id="MobiDB-lite"/>
    </source>
</evidence>
<keyword evidence="1" id="KW-0238">DNA-binding</keyword>
<dbReference type="EMBL" id="JAACJM010000701">
    <property type="protein sequence ID" value="KAF5308972.1"/>
    <property type="molecule type" value="Genomic_DNA"/>
</dbReference>
<organism evidence="4 5">
    <name type="scientific">Tetrapyrgos nigripes</name>
    <dbReference type="NCBI Taxonomy" id="182062"/>
    <lineage>
        <taxon>Eukaryota</taxon>
        <taxon>Fungi</taxon>
        <taxon>Dikarya</taxon>
        <taxon>Basidiomycota</taxon>
        <taxon>Agaricomycotina</taxon>
        <taxon>Agaricomycetes</taxon>
        <taxon>Agaricomycetidae</taxon>
        <taxon>Agaricales</taxon>
        <taxon>Marasmiineae</taxon>
        <taxon>Marasmiaceae</taxon>
        <taxon>Tetrapyrgos</taxon>
    </lineage>
</organism>
<dbReference type="GO" id="GO:0015074">
    <property type="term" value="P:DNA integration"/>
    <property type="evidence" value="ECO:0007669"/>
    <property type="project" value="InterPro"/>
</dbReference>
<feature type="compositionally biased region" description="Polar residues" evidence="3">
    <location>
        <begin position="163"/>
        <end position="176"/>
    </location>
</feature>
<dbReference type="GO" id="GO:0003677">
    <property type="term" value="F:DNA binding"/>
    <property type="evidence" value="ECO:0007669"/>
    <property type="project" value="UniProtKB-KW"/>
</dbReference>
<gene>
    <name evidence="4" type="ORF">D9758_018488</name>
</gene>
<evidence type="ECO:0000313" key="4">
    <source>
        <dbReference type="EMBL" id="KAF5308972.1"/>
    </source>
</evidence>
<dbReference type="Proteomes" id="UP000559256">
    <property type="component" value="Unassembled WGS sequence"/>
</dbReference>
<dbReference type="PANTHER" id="PTHR34605">
    <property type="entry name" value="PHAGE_INTEGRASE DOMAIN-CONTAINING PROTEIN"/>
    <property type="match status" value="1"/>
</dbReference>
<sequence>MPDNPFHIWSMAASIAQRDDVPRPSSPRKPLPFCMHRPNMDSSLSSSSPPRNGLAFNPFRFSSLSSLSSVNTPTISPPSNGRVRNPFWTFRPPSPSSDHSLGILHVPCTSSISDTHPSKIPRVSSSSCISSSRSNSPVSSVSSAKPTSVVSHVLPPLPAQIDSPDSSYPSGSTQHSPVDPSHLSSRHPHKDNEITPSDLRPTVFAKHQIKDWETPWSLRNKEYYQSKFPAEFSKFNDKVIRDATVEVTKETYGAGLTRFTQFCDKYNINEEDRMPADKYLVSAFIGSHLGTISGKTASNWLSGLKAWHDVKLAPWCSNEHLIQQARIAATKDSVHLKREPRYPITIRHLIALRKALDLSIPFHAAIWAAALTTFWACRRLGETTVPSESKFDPKFHITLCTIFRWHQLDNGAKAVSFHIPWTNTTHGNGADITVSGLLNDPDGICGLAALSNHLQINKDVPDNFSLFAYIGDDGKPHHMVKSKFLDFCFNIWKNPGINNVRGHSFRIGSAVHLLSLGVAPEYVTALGGWTSLAFLLYWCQLIDIVPAAIHKALDLDKVKRTVEEFRKKNSISNALLGAAASGFNCTTDDFLPDSS</sequence>
<keyword evidence="5" id="KW-1185">Reference proteome</keyword>
<accession>A0A8H5APP6</accession>
<dbReference type="SUPFAM" id="SSF56349">
    <property type="entry name" value="DNA breaking-rejoining enzymes"/>
    <property type="match status" value="1"/>
</dbReference>
<evidence type="ECO:0000313" key="5">
    <source>
        <dbReference type="Proteomes" id="UP000559256"/>
    </source>
</evidence>
<evidence type="ECO:0000256" key="1">
    <source>
        <dbReference type="ARBA" id="ARBA00023125"/>
    </source>
</evidence>
<dbReference type="PANTHER" id="PTHR34605:SF3">
    <property type="entry name" value="P CELL-TYPE AGGLUTINATION PROTEIN MAP4-LIKE-RELATED"/>
    <property type="match status" value="1"/>
</dbReference>
<dbReference type="GO" id="GO:0006310">
    <property type="term" value="P:DNA recombination"/>
    <property type="evidence" value="ECO:0007669"/>
    <property type="project" value="UniProtKB-KW"/>
</dbReference>
<dbReference type="InterPro" id="IPR010998">
    <property type="entry name" value="Integrase_recombinase_N"/>
</dbReference>
<dbReference type="Gene3D" id="1.10.443.10">
    <property type="entry name" value="Intergrase catalytic core"/>
    <property type="match status" value="1"/>
</dbReference>
<feature type="region of interest" description="Disordered" evidence="3">
    <location>
        <begin position="111"/>
        <end position="199"/>
    </location>
</feature>
<comment type="caution">
    <text evidence="4">The sequence shown here is derived from an EMBL/GenBank/DDBJ whole genome shotgun (WGS) entry which is preliminary data.</text>
</comment>
<reference evidence="4 5" key="1">
    <citation type="journal article" date="2020" name="ISME J.">
        <title>Uncovering the hidden diversity of litter-decomposition mechanisms in mushroom-forming fungi.</title>
        <authorList>
            <person name="Floudas D."/>
            <person name="Bentzer J."/>
            <person name="Ahren D."/>
            <person name="Johansson T."/>
            <person name="Persson P."/>
            <person name="Tunlid A."/>
        </authorList>
    </citation>
    <scope>NUCLEOTIDE SEQUENCE [LARGE SCALE GENOMIC DNA]</scope>
    <source>
        <strain evidence="4 5">CBS 291.85</strain>
    </source>
</reference>
<proteinExistence type="predicted"/>
<dbReference type="Gene3D" id="1.10.150.130">
    <property type="match status" value="1"/>
</dbReference>
<dbReference type="InterPro" id="IPR013762">
    <property type="entry name" value="Integrase-like_cat_sf"/>
</dbReference>
<feature type="compositionally biased region" description="Low complexity" evidence="3">
    <location>
        <begin position="118"/>
        <end position="151"/>
    </location>
</feature>
<feature type="compositionally biased region" description="Polar residues" evidence="3">
    <location>
        <begin position="70"/>
        <end position="79"/>
    </location>
</feature>